<dbReference type="PROSITE" id="PS00687">
    <property type="entry name" value="ALDEHYDE_DEHYDR_GLU"/>
    <property type="match status" value="1"/>
</dbReference>
<dbReference type="SUPFAM" id="SSF53720">
    <property type="entry name" value="ALDH-like"/>
    <property type="match status" value="1"/>
</dbReference>
<comment type="caution">
    <text evidence="7">The sequence shown here is derived from an EMBL/GenBank/DDBJ whole genome shotgun (WGS) entry which is preliminary data.</text>
</comment>
<evidence type="ECO:0000313" key="7">
    <source>
        <dbReference type="EMBL" id="ROV92840.1"/>
    </source>
</evidence>
<evidence type="ECO:0000256" key="2">
    <source>
        <dbReference type="ARBA" id="ARBA00022857"/>
    </source>
</evidence>
<dbReference type="InParanoid" id="A0A423VPI2"/>
<dbReference type="Gene3D" id="3.40.605.10">
    <property type="entry name" value="Aldehyde Dehydrogenase, Chain A, domain 1"/>
    <property type="match status" value="1"/>
</dbReference>
<dbReference type="Gene3D" id="3.40.309.10">
    <property type="entry name" value="Aldehyde Dehydrogenase, Chain A, domain 2"/>
    <property type="match status" value="1"/>
</dbReference>
<dbReference type="GO" id="GO:0004777">
    <property type="term" value="F:succinate-semialdehyde dehydrogenase (NAD+) activity"/>
    <property type="evidence" value="ECO:0007669"/>
    <property type="project" value="TreeGrafter"/>
</dbReference>
<gene>
    <name evidence="7" type="ORF">VPNG_09089</name>
</gene>
<dbReference type="AlphaFoldDB" id="A0A423VPI2"/>
<dbReference type="CDD" id="cd07105">
    <property type="entry name" value="ALDH_SaliADH"/>
    <property type="match status" value="1"/>
</dbReference>
<reference evidence="7 8" key="1">
    <citation type="submission" date="2015-09" db="EMBL/GenBank/DDBJ databases">
        <title>Host preference determinants of Valsa canker pathogens revealed by comparative genomics.</title>
        <authorList>
            <person name="Yin Z."/>
            <person name="Huang L."/>
        </authorList>
    </citation>
    <scope>NUCLEOTIDE SEQUENCE [LARGE SCALE GENOMIC DNA]</scope>
    <source>
        <strain evidence="7 8">SXYLt</strain>
    </source>
</reference>
<dbReference type="STRING" id="1230097.A0A423VPI2"/>
<dbReference type="PANTHER" id="PTHR43353">
    <property type="entry name" value="SUCCINATE-SEMIALDEHYDE DEHYDROGENASE, MITOCHONDRIAL"/>
    <property type="match status" value="1"/>
</dbReference>
<proteinExistence type="inferred from homology"/>
<keyword evidence="2" id="KW-0521">NADP</keyword>
<dbReference type="InterPro" id="IPR016162">
    <property type="entry name" value="Ald_DH_N"/>
</dbReference>
<dbReference type="InterPro" id="IPR029510">
    <property type="entry name" value="Ald_DH_CS_GLU"/>
</dbReference>
<name>A0A423VPI2_9PEZI</name>
<dbReference type="Proteomes" id="UP000285146">
    <property type="component" value="Unassembled WGS sequence"/>
</dbReference>
<dbReference type="EMBL" id="LKEB01000083">
    <property type="protein sequence ID" value="ROV92840.1"/>
    <property type="molecule type" value="Genomic_DNA"/>
</dbReference>
<keyword evidence="3 5" id="KW-0560">Oxidoreductase</keyword>
<protein>
    <recommendedName>
        <fullName evidence="6">Aldehyde dehydrogenase domain-containing protein</fullName>
    </recommendedName>
</protein>
<dbReference type="InterPro" id="IPR016163">
    <property type="entry name" value="Ald_DH_C"/>
</dbReference>
<dbReference type="Pfam" id="PF00171">
    <property type="entry name" value="Aldedh"/>
    <property type="match status" value="1"/>
</dbReference>
<feature type="domain" description="Aldehyde dehydrogenase" evidence="6">
    <location>
        <begin position="36"/>
        <end position="488"/>
    </location>
</feature>
<evidence type="ECO:0000256" key="1">
    <source>
        <dbReference type="ARBA" id="ARBA00009986"/>
    </source>
</evidence>
<evidence type="ECO:0000313" key="8">
    <source>
        <dbReference type="Proteomes" id="UP000285146"/>
    </source>
</evidence>
<keyword evidence="8" id="KW-1185">Reference proteome</keyword>
<dbReference type="GO" id="GO:0009450">
    <property type="term" value="P:gamma-aminobutyric acid catabolic process"/>
    <property type="evidence" value="ECO:0007669"/>
    <property type="project" value="TreeGrafter"/>
</dbReference>
<evidence type="ECO:0000259" key="6">
    <source>
        <dbReference type="Pfam" id="PF00171"/>
    </source>
</evidence>
<comment type="similarity">
    <text evidence="1 5">Belongs to the aldehyde dehydrogenase family.</text>
</comment>
<dbReference type="InterPro" id="IPR016161">
    <property type="entry name" value="Ald_DH/histidinol_DH"/>
</dbReference>
<dbReference type="PANTHER" id="PTHR43353:SF6">
    <property type="entry name" value="CYTOPLASMIC ALDEHYDE DEHYDROGENASE (EUROFUNG)"/>
    <property type="match status" value="1"/>
</dbReference>
<dbReference type="OrthoDB" id="310895at2759"/>
<feature type="active site" evidence="4">
    <location>
        <position position="269"/>
    </location>
</feature>
<sequence length="492" mass="52696">MATYDIPVRNGAPRASTSTRGATVPFWIDGKEVIPSKTFDVINSATAEVVHKCSSATEADAEAAVEAAAKALPAWKNTPPTQKRDIFLKAAGIMERRRAELVTNMTEELGVPSDWANFNISLAKEFITDVAGRCITIEGVLPTSENTDTGAMVVKEPFGVVLAIAPWNSPYILGTRAVVFPLAAGNTVVFKTSELSPKTHWGIASVFHEAGLPAGVLNTVTHSTADAAAVTRGIVANPHVKKINFTGSTTVGRIIARLAGDLIKPVLLELGGKSPAIVWDDADLGAAADQIALGAFLNAGQVCMSTERVIVHRRVAAEFEARFLASVEKFFPASADAPLLIHQPAADKVRRLLRDARSKGAALLHGDFEAALPVPTRLRPVVVKGVTEDMDIHRHESFGPTVGLYEVDTEEEALRIANDTEYGLTSAVFTEDLRRGLRLARGIETGAVHINSMTIHDESSLPHGGAKGSGYGRFNAAGLEEWVRTKTITFKW</sequence>
<accession>A0A423VPI2</accession>
<evidence type="ECO:0000256" key="4">
    <source>
        <dbReference type="PROSITE-ProRule" id="PRU10007"/>
    </source>
</evidence>
<dbReference type="InterPro" id="IPR050740">
    <property type="entry name" value="Aldehyde_DH_Superfamily"/>
</dbReference>
<evidence type="ECO:0000256" key="5">
    <source>
        <dbReference type="RuleBase" id="RU003345"/>
    </source>
</evidence>
<evidence type="ECO:0000256" key="3">
    <source>
        <dbReference type="ARBA" id="ARBA00023002"/>
    </source>
</evidence>
<organism evidence="7 8">
    <name type="scientific">Cytospora leucostoma</name>
    <dbReference type="NCBI Taxonomy" id="1230097"/>
    <lineage>
        <taxon>Eukaryota</taxon>
        <taxon>Fungi</taxon>
        <taxon>Dikarya</taxon>
        <taxon>Ascomycota</taxon>
        <taxon>Pezizomycotina</taxon>
        <taxon>Sordariomycetes</taxon>
        <taxon>Sordariomycetidae</taxon>
        <taxon>Diaporthales</taxon>
        <taxon>Cytosporaceae</taxon>
        <taxon>Cytospora</taxon>
    </lineage>
</organism>
<dbReference type="FunFam" id="3.40.605.10:FF:000012">
    <property type="entry name" value="NAD-dependent succinate-semialdehyde dehydrogenase"/>
    <property type="match status" value="1"/>
</dbReference>
<dbReference type="InterPro" id="IPR015590">
    <property type="entry name" value="Aldehyde_DH_dom"/>
</dbReference>